<proteinExistence type="predicted"/>
<feature type="transmembrane region" description="Helical" evidence="1">
    <location>
        <begin position="16"/>
        <end position="33"/>
    </location>
</feature>
<keyword evidence="1" id="KW-0812">Transmembrane</keyword>
<dbReference type="AlphaFoldDB" id="G8QS71"/>
<gene>
    <name evidence="2" type="ordered locus">SpiGrapes_1112</name>
</gene>
<dbReference type="EMBL" id="CP003155">
    <property type="protein sequence ID" value="AEV28932.1"/>
    <property type="molecule type" value="Genomic_DNA"/>
</dbReference>
<keyword evidence="1" id="KW-0472">Membrane</keyword>
<feature type="transmembrane region" description="Helical" evidence="1">
    <location>
        <begin position="40"/>
        <end position="58"/>
    </location>
</feature>
<keyword evidence="3" id="KW-1185">Reference proteome</keyword>
<evidence type="ECO:0000313" key="2">
    <source>
        <dbReference type="EMBL" id="AEV28932.1"/>
    </source>
</evidence>
<dbReference type="KEGG" id="sgp:SpiGrapes_1112"/>
<dbReference type="Proteomes" id="UP000005632">
    <property type="component" value="Chromosome"/>
</dbReference>
<name>G8QS71_SPHPG</name>
<evidence type="ECO:0000313" key="3">
    <source>
        <dbReference type="Proteomes" id="UP000005632"/>
    </source>
</evidence>
<reference evidence="2 3" key="1">
    <citation type="submission" date="2011-11" db="EMBL/GenBank/DDBJ databases">
        <title>Complete sequence of Spirochaeta sp. grapes.</title>
        <authorList>
            <consortium name="US DOE Joint Genome Institute"/>
            <person name="Lucas S."/>
            <person name="Han J."/>
            <person name="Lapidus A."/>
            <person name="Cheng J.-F."/>
            <person name="Goodwin L."/>
            <person name="Pitluck S."/>
            <person name="Peters L."/>
            <person name="Ovchinnikova G."/>
            <person name="Munk A.C."/>
            <person name="Detter J.C."/>
            <person name="Han C."/>
            <person name="Tapia R."/>
            <person name="Land M."/>
            <person name="Hauser L."/>
            <person name="Kyrpides N."/>
            <person name="Ivanova N."/>
            <person name="Pagani I."/>
            <person name="Ritalahtilisa K."/>
            <person name="Loeffler F."/>
            <person name="Woyke T."/>
        </authorList>
    </citation>
    <scope>NUCLEOTIDE SEQUENCE [LARGE SCALE GENOMIC DNA]</scope>
    <source>
        <strain evidence="3">ATCC BAA-1885 / DSM 22778 / Grapes</strain>
    </source>
</reference>
<evidence type="ECO:0000256" key="1">
    <source>
        <dbReference type="SAM" id="Phobius"/>
    </source>
</evidence>
<dbReference type="HOGENOM" id="CLU_2144225_0_0_12"/>
<dbReference type="STRING" id="158190.SpiGrapes_1112"/>
<organism evidence="2 3">
    <name type="scientific">Sphaerochaeta pleomorpha (strain ATCC BAA-1885 / DSM 22778 / Grapes)</name>
    <dbReference type="NCBI Taxonomy" id="158190"/>
    <lineage>
        <taxon>Bacteria</taxon>
        <taxon>Pseudomonadati</taxon>
        <taxon>Spirochaetota</taxon>
        <taxon>Spirochaetia</taxon>
        <taxon>Spirochaetales</taxon>
        <taxon>Sphaerochaetaceae</taxon>
        <taxon>Sphaerochaeta</taxon>
    </lineage>
</organism>
<protein>
    <submittedName>
        <fullName evidence="2">Uncharacterized protein</fullName>
    </submittedName>
</protein>
<accession>G8QS71</accession>
<sequence length="112" mass="12719">MDNMAVIAQIFLQRPLLYWIGPLFLLGILLKQIPNLGNRWITLILFLAAFLIASAWGMQNTTATETVPRIIDIFLKNGLGQGFLMAASSAWAWDTWHGFEKNQKGKKENKEK</sequence>
<keyword evidence="1" id="KW-1133">Transmembrane helix</keyword>